<comment type="caution">
    <text evidence="4">The sequence shown here is derived from an EMBL/GenBank/DDBJ whole genome shotgun (WGS) entry which is preliminary data.</text>
</comment>
<dbReference type="InterPro" id="IPR017804">
    <property type="entry name" value="MeTrfase_EgtD-like"/>
</dbReference>
<proteinExistence type="predicted"/>
<dbReference type="InterPro" id="IPR051128">
    <property type="entry name" value="EgtD_Methyltrsf_superfamily"/>
</dbReference>
<dbReference type="InterPro" id="IPR029063">
    <property type="entry name" value="SAM-dependent_MTases_sf"/>
</dbReference>
<organism evidence="4 5">
    <name type="scientific">Endozoicomonas elysicola</name>
    <dbReference type="NCBI Taxonomy" id="305900"/>
    <lineage>
        <taxon>Bacteria</taxon>
        <taxon>Pseudomonadati</taxon>
        <taxon>Pseudomonadota</taxon>
        <taxon>Gammaproteobacteria</taxon>
        <taxon>Oceanospirillales</taxon>
        <taxon>Endozoicomonadaceae</taxon>
        <taxon>Endozoicomonas</taxon>
    </lineage>
</organism>
<evidence type="ECO:0000313" key="5">
    <source>
        <dbReference type="Proteomes" id="UP000027997"/>
    </source>
</evidence>
<dbReference type="EMBL" id="JOJP01000001">
    <property type="protein sequence ID" value="KEI72199.1"/>
    <property type="molecule type" value="Genomic_DNA"/>
</dbReference>
<accession>A0A081KDH3</accession>
<dbReference type="NCBIfam" id="TIGR03438">
    <property type="entry name" value="egtD_ergothio"/>
    <property type="match status" value="1"/>
</dbReference>
<protein>
    <submittedName>
        <fullName evidence="4">Methyltransferase</fullName>
    </submittedName>
</protein>
<evidence type="ECO:0000256" key="1">
    <source>
        <dbReference type="ARBA" id="ARBA00022603"/>
    </source>
</evidence>
<name>A0A081KDH3_9GAMM</name>
<evidence type="ECO:0000256" key="2">
    <source>
        <dbReference type="ARBA" id="ARBA00022679"/>
    </source>
</evidence>
<reference evidence="4 5" key="1">
    <citation type="submission" date="2014-06" db="EMBL/GenBank/DDBJ databases">
        <title>Whole Genome Sequences of Three Symbiotic Endozoicomonas Bacteria.</title>
        <authorList>
            <person name="Neave M.J."/>
            <person name="Apprill A."/>
            <person name="Voolstra C.R."/>
        </authorList>
    </citation>
    <scope>NUCLEOTIDE SEQUENCE [LARGE SCALE GENOMIC DNA]</scope>
    <source>
        <strain evidence="4 5">DSM 22380</strain>
    </source>
</reference>
<sequence length="324" mass="36718">MSEPAIMEIDNVNFENHQPVYNDKKEILEGFLRPQKMLNPKFFYDHHGSVLFEKITQLPEYYPTRIERKILKDNAQSIADHCGTETIIMEPGSGSSEKVRILLDSLRPRAYVPMDIAGDFLLESAIKLGGQFPWLDIHAVCADFSQPGWIPEKIPEGKRLVFYPGSTFGNMQPEDALDFLEKLKIFLNGSGGVLIGIDLHKPEALLNAAYNDREGITAQFNLNALNNINQLAEADFDLANFEHHAFYNSNEQRIEMHLVSQRDHSVSIDGETITFGKNESIHTESSYKYTVDSFSTLVASAGFRVVNSWVDEEVLFSVHYLELD</sequence>
<dbReference type="Proteomes" id="UP000027997">
    <property type="component" value="Unassembled WGS sequence"/>
</dbReference>
<evidence type="ECO:0000313" key="4">
    <source>
        <dbReference type="EMBL" id="KEI72199.1"/>
    </source>
</evidence>
<dbReference type="STRING" id="305900.GV64_17010"/>
<dbReference type="PANTHER" id="PTHR43397">
    <property type="entry name" value="ERGOTHIONEINE BIOSYNTHESIS PROTEIN 1"/>
    <property type="match status" value="1"/>
</dbReference>
<keyword evidence="1 4" id="KW-0489">Methyltransferase</keyword>
<dbReference type="PIRSF" id="PIRSF018005">
    <property type="entry name" value="UCP018005"/>
    <property type="match status" value="1"/>
</dbReference>
<dbReference type="eggNOG" id="COG4301">
    <property type="taxonomic scope" value="Bacteria"/>
</dbReference>
<dbReference type="InterPro" id="IPR035094">
    <property type="entry name" value="EgtD"/>
</dbReference>
<dbReference type="Gene3D" id="3.40.50.150">
    <property type="entry name" value="Vaccinia Virus protein VP39"/>
    <property type="match status" value="1"/>
</dbReference>
<feature type="domain" description="Histidine-specific methyltransferase SAM-dependent" evidence="3">
    <location>
        <begin position="24"/>
        <end position="322"/>
    </location>
</feature>
<keyword evidence="5" id="KW-1185">Reference proteome</keyword>
<gene>
    <name evidence="4" type="ORF">GV64_17010</name>
</gene>
<dbReference type="PANTHER" id="PTHR43397:SF1">
    <property type="entry name" value="ERGOTHIONEINE BIOSYNTHESIS PROTEIN 1"/>
    <property type="match status" value="1"/>
</dbReference>
<keyword evidence="2 4" id="KW-0808">Transferase</keyword>
<dbReference type="InterPro" id="IPR019257">
    <property type="entry name" value="MeTrfase_dom"/>
</dbReference>
<dbReference type="AlphaFoldDB" id="A0A081KDH3"/>
<dbReference type="RefSeq" id="WP_020583904.1">
    <property type="nucleotide sequence ID" value="NZ_JOJP01000001.1"/>
</dbReference>
<dbReference type="GO" id="GO:0008168">
    <property type="term" value="F:methyltransferase activity"/>
    <property type="evidence" value="ECO:0007669"/>
    <property type="project" value="UniProtKB-KW"/>
</dbReference>
<dbReference type="Pfam" id="PF10017">
    <property type="entry name" value="Methyltransf_33"/>
    <property type="match status" value="1"/>
</dbReference>
<evidence type="ECO:0000259" key="3">
    <source>
        <dbReference type="Pfam" id="PF10017"/>
    </source>
</evidence>
<dbReference type="GO" id="GO:0032259">
    <property type="term" value="P:methylation"/>
    <property type="evidence" value="ECO:0007669"/>
    <property type="project" value="UniProtKB-KW"/>
</dbReference>